<dbReference type="Pfam" id="PF00593">
    <property type="entry name" value="TonB_dep_Rec_b-barrel"/>
    <property type="match status" value="1"/>
</dbReference>
<evidence type="ECO:0000256" key="10">
    <source>
        <dbReference type="PROSITE-ProRule" id="PRU01360"/>
    </source>
</evidence>
<evidence type="ECO:0000256" key="6">
    <source>
        <dbReference type="ARBA" id="ARBA00023004"/>
    </source>
</evidence>
<feature type="chain" id="PRO_5013329916" evidence="12">
    <location>
        <begin position="26"/>
        <end position="947"/>
    </location>
</feature>
<evidence type="ECO:0000313" key="15">
    <source>
        <dbReference type="Proteomes" id="UP000219374"/>
    </source>
</evidence>
<keyword evidence="6" id="KW-0408">Iron</keyword>
<keyword evidence="7 11" id="KW-0798">TonB box</keyword>
<dbReference type="SMART" id="SM00965">
    <property type="entry name" value="STN"/>
    <property type="match status" value="1"/>
</dbReference>
<dbReference type="Gene3D" id="2.170.130.10">
    <property type="entry name" value="TonB-dependent receptor, plug domain"/>
    <property type="match status" value="1"/>
</dbReference>
<dbReference type="InterPro" id="IPR037066">
    <property type="entry name" value="Plug_dom_sf"/>
</dbReference>
<keyword evidence="8 10" id="KW-0472">Membrane</keyword>
<reference evidence="14 15" key="1">
    <citation type="submission" date="2017-09" db="EMBL/GenBank/DDBJ databases">
        <authorList>
            <person name="Ehlers B."/>
            <person name="Leendertz F.H."/>
        </authorList>
    </citation>
    <scope>NUCLEOTIDE SEQUENCE [LARGE SCALE GENOMIC DNA]</scope>
    <source>
        <strain evidence="14 15">CGMCC 1.10978</strain>
    </source>
</reference>
<keyword evidence="14" id="KW-0675">Receptor</keyword>
<dbReference type="EMBL" id="OCND01000003">
    <property type="protein sequence ID" value="SOD54311.1"/>
    <property type="molecule type" value="Genomic_DNA"/>
</dbReference>
<evidence type="ECO:0000259" key="13">
    <source>
        <dbReference type="SMART" id="SM00965"/>
    </source>
</evidence>
<comment type="similarity">
    <text evidence="10 11">Belongs to the TonB-dependent receptor family.</text>
</comment>
<dbReference type="InterPro" id="IPR011662">
    <property type="entry name" value="Secretin/TonB_short_N"/>
</dbReference>
<dbReference type="Gene3D" id="3.55.50.30">
    <property type="match status" value="1"/>
</dbReference>
<organism evidence="14 15">
    <name type="scientific">Pseudoxanthomonas wuyuanensis</name>
    <dbReference type="NCBI Taxonomy" id="1073196"/>
    <lineage>
        <taxon>Bacteria</taxon>
        <taxon>Pseudomonadati</taxon>
        <taxon>Pseudomonadota</taxon>
        <taxon>Gammaproteobacteria</taxon>
        <taxon>Lysobacterales</taxon>
        <taxon>Lysobacteraceae</taxon>
        <taxon>Pseudoxanthomonas</taxon>
    </lineage>
</organism>
<evidence type="ECO:0000256" key="11">
    <source>
        <dbReference type="RuleBase" id="RU003357"/>
    </source>
</evidence>
<evidence type="ECO:0000256" key="5">
    <source>
        <dbReference type="ARBA" id="ARBA00022692"/>
    </source>
</evidence>
<keyword evidence="9 10" id="KW-0998">Cell outer membrane</keyword>
<keyword evidence="4" id="KW-0406">Ion transport</keyword>
<dbReference type="Gene3D" id="2.40.170.20">
    <property type="entry name" value="TonB-dependent receptor, beta-barrel domain"/>
    <property type="match status" value="1"/>
</dbReference>
<dbReference type="PANTHER" id="PTHR40980">
    <property type="entry name" value="PLUG DOMAIN-CONTAINING PROTEIN"/>
    <property type="match status" value="1"/>
</dbReference>
<dbReference type="GO" id="GO:0009279">
    <property type="term" value="C:cell outer membrane"/>
    <property type="evidence" value="ECO:0007669"/>
    <property type="project" value="UniProtKB-SubCell"/>
</dbReference>
<keyword evidence="3 10" id="KW-1134">Transmembrane beta strand</keyword>
<evidence type="ECO:0000256" key="1">
    <source>
        <dbReference type="ARBA" id="ARBA00004571"/>
    </source>
</evidence>
<feature type="domain" description="Secretin/TonB short N-terminal" evidence="13">
    <location>
        <begin position="50"/>
        <end position="101"/>
    </location>
</feature>
<evidence type="ECO:0000256" key="4">
    <source>
        <dbReference type="ARBA" id="ARBA00022496"/>
    </source>
</evidence>
<keyword evidence="15" id="KW-1185">Reference proteome</keyword>
<dbReference type="GO" id="GO:0006826">
    <property type="term" value="P:iron ion transport"/>
    <property type="evidence" value="ECO:0007669"/>
    <property type="project" value="UniProtKB-KW"/>
</dbReference>
<feature type="signal peptide" evidence="12">
    <location>
        <begin position="1"/>
        <end position="25"/>
    </location>
</feature>
<evidence type="ECO:0000256" key="3">
    <source>
        <dbReference type="ARBA" id="ARBA00022452"/>
    </source>
</evidence>
<dbReference type="InterPro" id="IPR000531">
    <property type="entry name" value="Beta-barrel_TonB"/>
</dbReference>
<accession>A0A286D6M3</accession>
<name>A0A286D6M3_9GAMM</name>
<evidence type="ECO:0000256" key="2">
    <source>
        <dbReference type="ARBA" id="ARBA00022448"/>
    </source>
</evidence>
<evidence type="ECO:0000256" key="7">
    <source>
        <dbReference type="ARBA" id="ARBA00023077"/>
    </source>
</evidence>
<sequence>MIRPKKLLLASAVMLALVSAPQAMAQQRSFDVPAQPAVNAIPEFARQAGVQIVAPAGSLQGVDTPAVSGEMDVREALKKLLEGTTLEIQSDDGNIITLRDKSATRTATAAAPAAQAIDLETIEVTGSYAGSLSEQSRFKRYADNVVDVIAAEDIGKLPAQNVAEALQRVTGVAITRDRGEGVYVRVRGLGPNFQITTLNGQTMAVNENVRTSGQTGRQFRYDTLPAELVSGLEVIKSPSANLDEGAIGGIVNVRTFKPLQLGKTMFSGSLENSHPELADENDPRVSGLFNWVSADNTFGFLVSAAHSIRHTRQDRVNEVGWNAPTDSVPYYVMTSFRPTLELEKRERTGVSAAFQWRPTDRFDLNLDLFYARQKVNYDEYALGISNLGYATMNDVQTSNGAVTSFSTDVAEIQIGRETSGITDENKAANLNGKWIGDLWTFSGTAFRSTADSWDSDPIRRTRFITGKDTSISVVVPIASGDNVPSLSFASYDPTDAGGTPGRRLEFRTIDVVDKESALQFDADRALDSSFFRNLKAGVKYRERSRDYQRRDPSNKTSGIAGVYFDDSHFTSLPVSDFLSGANGSLPNSWLAPIEDPFWAGWPTDADFDAMPKAGDLQNSYTIDEEITSGYLMTDFDHDLAGRPLRGNVGVRLSRTRSASDGHSVVDGATTPVHFEKDYTNVLPSLNAAWDLRDDMVLRGAAAKVITRPDLTDMSPKLTFNSGTTLTASGGNPNLDPYEAWQYDLSWEWYIDKTSALTAGLFYKDISSFIQTQKSYFDYQGQTYLLSAKTNGSQASVKGAELAWQQVFAGLPAPLDGLGMQLNYTWTDSEAEYHDGDETFTDALEGVAKNSYNATLFYEKGPFAARVSYSWLDDVVNSVGNAGLATLNSDDFGSLDASVSWKVSDQLSVFANAINLTGEVQRQYVGNHLFGGYTDYGRTWSLGLRARF</sequence>
<keyword evidence="12" id="KW-0732">Signal</keyword>
<dbReference type="Proteomes" id="UP000219374">
    <property type="component" value="Unassembled WGS sequence"/>
</dbReference>
<dbReference type="NCBIfam" id="TIGR01782">
    <property type="entry name" value="TonB-Xanth-Caul"/>
    <property type="match status" value="1"/>
</dbReference>
<evidence type="ECO:0000313" key="14">
    <source>
        <dbReference type="EMBL" id="SOD54311.1"/>
    </source>
</evidence>
<gene>
    <name evidence="14" type="ORF">SAMN06296416_103234</name>
</gene>
<evidence type="ECO:0000256" key="12">
    <source>
        <dbReference type="SAM" id="SignalP"/>
    </source>
</evidence>
<keyword evidence="4" id="KW-0410">Iron transport</keyword>
<evidence type="ECO:0000256" key="8">
    <source>
        <dbReference type="ARBA" id="ARBA00023136"/>
    </source>
</evidence>
<comment type="subcellular location">
    <subcellularLocation>
        <location evidence="1 10">Cell outer membrane</location>
        <topology evidence="1 10">Multi-pass membrane protein</topology>
    </subcellularLocation>
</comment>
<dbReference type="CDD" id="cd01347">
    <property type="entry name" value="ligand_gated_channel"/>
    <property type="match status" value="1"/>
</dbReference>
<keyword evidence="2 10" id="KW-0813">Transport</keyword>
<dbReference type="InterPro" id="IPR039426">
    <property type="entry name" value="TonB-dep_rcpt-like"/>
</dbReference>
<dbReference type="InterPro" id="IPR012910">
    <property type="entry name" value="Plug_dom"/>
</dbReference>
<keyword evidence="5 10" id="KW-0812">Transmembrane</keyword>
<dbReference type="AlphaFoldDB" id="A0A286D6M3"/>
<dbReference type="PROSITE" id="PS52016">
    <property type="entry name" value="TONB_DEPENDENT_REC_3"/>
    <property type="match status" value="1"/>
</dbReference>
<dbReference type="SUPFAM" id="SSF56935">
    <property type="entry name" value="Porins"/>
    <property type="match status" value="1"/>
</dbReference>
<dbReference type="InterPro" id="IPR036942">
    <property type="entry name" value="Beta-barrel_TonB_sf"/>
</dbReference>
<dbReference type="Pfam" id="PF07660">
    <property type="entry name" value="STN"/>
    <property type="match status" value="1"/>
</dbReference>
<proteinExistence type="inferred from homology"/>
<evidence type="ECO:0000256" key="9">
    <source>
        <dbReference type="ARBA" id="ARBA00023237"/>
    </source>
</evidence>
<protein>
    <submittedName>
        <fullName evidence="14">TonB-dependent receptor</fullName>
    </submittedName>
</protein>
<dbReference type="InterPro" id="IPR010104">
    <property type="entry name" value="TonB_rcpt_bac"/>
</dbReference>
<dbReference type="Pfam" id="PF07715">
    <property type="entry name" value="Plug"/>
    <property type="match status" value="1"/>
</dbReference>
<dbReference type="PANTHER" id="PTHR40980:SF3">
    <property type="entry name" value="TONB-DEPENDENT RECEPTOR-LIKE BETA-BARREL DOMAIN-CONTAINING PROTEIN"/>
    <property type="match status" value="1"/>
</dbReference>